<gene>
    <name evidence="1" type="ORF">K493DRAFT_105284</name>
</gene>
<sequence>MISILVTISAPHLLTHSLGVGWSSLQLATVASPEQSCRTTGHFTCEPTPPWPCWPLSTASSSLAHKSVACFRFPHSHADPRRNSILISGCPPFYFWASVLSPHVKSPKSHEIIPQESR</sequence>
<evidence type="ECO:0000313" key="2">
    <source>
        <dbReference type="Proteomes" id="UP000193498"/>
    </source>
</evidence>
<name>A0A1Y1WVM1_9FUNG</name>
<reference evidence="1 2" key="1">
    <citation type="submission" date="2016-07" db="EMBL/GenBank/DDBJ databases">
        <title>Pervasive Adenine N6-methylation of Active Genes in Fungi.</title>
        <authorList>
            <consortium name="DOE Joint Genome Institute"/>
            <person name="Mondo S.J."/>
            <person name="Dannebaum R.O."/>
            <person name="Kuo R.C."/>
            <person name="Labutti K."/>
            <person name="Haridas S."/>
            <person name="Kuo A."/>
            <person name="Salamov A."/>
            <person name="Ahrendt S.R."/>
            <person name="Lipzen A."/>
            <person name="Sullivan W."/>
            <person name="Andreopoulos W.B."/>
            <person name="Clum A."/>
            <person name="Lindquist E."/>
            <person name="Daum C."/>
            <person name="Ramamoorthy G.K."/>
            <person name="Gryganskyi A."/>
            <person name="Culley D."/>
            <person name="Magnuson J.K."/>
            <person name="James T.Y."/>
            <person name="O'Malley M.A."/>
            <person name="Stajich J.E."/>
            <person name="Spatafora J.W."/>
            <person name="Visel A."/>
            <person name="Grigoriev I.V."/>
        </authorList>
    </citation>
    <scope>NUCLEOTIDE SEQUENCE [LARGE SCALE GENOMIC DNA]</scope>
    <source>
        <strain evidence="1 2">CBS 931.73</strain>
    </source>
</reference>
<accession>A0A1Y1WVM1</accession>
<dbReference type="AlphaFoldDB" id="A0A1Y1WVM1"/>
<organism evidence="1 2">
    <name type="scientific">Basidiobolus meristosporus CBS 931.73</name>
    <dbReference type="NCBI Taxonomy" id="1314790"/>
    <lineage>
        <taxon>Eukaryota</taxon>
        <taxon>Fungi</taxon>
        <taxon>Fungi incertae sedis</taxon>
        <taxon>Zoopagomycota</taxon>
        <taxon>Entomophthoromycotina</taxon>
        <taxon>Basidiobolomycetes</taxon>
        <taxon>Basidiobolales</taxon>
        <taxon>Basidiobolaceae</taxon>
        <taxon>Basidiobolus</taxon>
    </lineage>
</organism>
<evidence type="ECO:0000313" key="1">
    <source>
        <dbReference type="EMBL" id="ORX77611.1"/>
    </source>
</evidence>
<keyword evidence="2" id="KW-1185">Reference proteome</keyword>
<comment type="caution">
    <text evidence="1">The sequence shown here is derived from an EMBL/GenBank/DDBJ whole genome shotgun (WGS) entry which is preliminary data.</text>
</comment>
<dbReference type="Proteomes" id="UP000193498">
    <property type="component" value="Unassembled WGS sequence"/>
</dbReference>
<dbReference type="InParanoid" id="A0A1Y1WVM1"/>
<dbReference type="EMBL" id="MCFE01000867">
    <property type="protein sequence ID" value="ORX77611.1"/>
    <property type="molecule type" value="Genomic_DNA"/>
</dbReference>
<proteinExistence type="predicted"/>
<protein>
    <submittedName>
        <fullName evidence="1">Uncharacterized protein</fullName>
    </submittedName>
</protein>